<evidence type="ECO:0000313" key="3">
    <source>
        <dbReference type="EMBL" id="KAJ7346862.1"/>
    </source>
</evidence>
<protein>
    <submittedName>
        <fullName evidence="3">Alpha/Beta hydrolase protein</fullName>
    </submittedName>
</protein>
<dbReference type="EMBL" id="JARIHO010000020">
    <property type="protein sequence ID" value="KAJ7346862.1"/>
    <property type="molecule type" value="Genomic_DNA"/>
</dbReference>
<feature type="compositionally biased region" description="Basic and acidic residues" evidence="1">
    <location>
        <begin position="742"/>
        <end position="752"/>
    </location>
</feature>
<evidence type="ECO:0000256" key="1">
    <source>
        <dbReference type="SAM" id="MobiDB-lite"/>
    </source>
</evidence>
<dbReference type="InterPro" id="IPR013094">
    <property type="entry name" value="AB_hydrolase_3"/>
</dbReference>
<feature type="compositionally biased region" description="Polar residues" evidence="1">
    <location>
        <begin position="784"/>
        <end position="806"/>
    </location>
</feature>
<feature type="domain" description="Alpha/beta hydrolase fold-3" evidence="2">
    <location>
        <begin position="213"/>
        <end position="325"/>
    </location>
</feature>
<feature type="compositionally biased region" description="Acidic residues" evidence="1">
    <location>
        <begin position="458"/>
        <end position="474"/>
    </location>
</feature>
<organism evidence="3 4">
    <name type="scientific">Mycena albidolilacea</name>
    <dbReference type="NCBI Taxonomy" id="1033008"/>
    <lineage>
        <taxon>Eukaryota</taxon>
        <taxon>Fungi</taxon>
        <taxon>Dikarya</taxon>
        <taxon>Basidiomycota</taxon>
        <taxon>Agaricomycotina</taxon>
        <taxon>Agaricomycetes</taxon>
        <taxon>Agaricomycetidae</taxon>
        <taxon>Agaricales</taxon>
        <taxon>Marasmiineae</taxon>
        <taxon>Mycenaceae</taxon>
        <taxon>Mycena</taxon>
    </lineage>
</organism>
<dbReference type="Gene3D" id="3.40.50.1820">
    <property type="entry name" value="alpha/beta hydrolase"/>
    <property type="match status" value="2"/>
</dbReference>
<dbReference type="GO" id="GO:0019433">
    <property type="term" value="P:triglyceride catabolic process"/>
    <property type="evidence" value="ECO:0007669"/>
    <property type="project" value="TreeGrafter"/>
</dbReference>
<dbReference type="InterPro" id="IPR029058">
    <property type="entry name" value="AB_hydrolase_fold"/>
</dbReference>
<keyword evidence="4" id="KW-1185">Reference proteome</keyword>
<keyword evidence="3" id="KW-0378">Hydrolase</keyword>
<proteinExistence type="predicted"/>
<dbReference type="PANTHER" id="PTHR23025">
    <property type="entry name" value="TRIACYLGLYCEROL LIPASE"/>
    <property type="match status" value="1"/>
</dbReference>
<dbReference type="GO" id="GO:0004806">
    <property type="term" value="F:triacylglycerol lipase activity"/>
    <property type="evidence" value="ECO:0007669"/>
    <property type="project" value="TreeGrafter"/>
</dbReference>
<dbReference type="Pfam" id="PF07859">
    <property type="entry name" value="Abhydrolase_3"/>
    <property type="match status" value="2"/>
</dbReference>
<comment type="caution">
    <text evidence="3">The sequence shown here is derived from an EMBL/GenBank/DDBJ whole genome shotgun (WGS) entry which is preliminary data.</text>
</comment>
<name>A0AAD7A008_9AGAR</name>
<sequence>MIDHLFGRPNPYWKRTQVFLIIFFWVWRIVHGNSRGLPLLWLRSVNKRLQRFTPWQIVASTLTAVYVVRNFDKILGLQSPEPLANLYSPSYYRATWINTGLDAGFATAMSIRTKWIRDICSVLFSGYYIVYPDQADQKLQRFRAVPTVEMLRRCWEKTSNPYIRAFTVLPRVTIRRKILLPRPASSTYERPITGYLFFALPEKQLSKATDLILDFPGGGFVAMSPEHHEERLRMWAITTGKPVLSIDYGKAPEYPYPFAIDEAFDTYRLLVDSVGALLGMSGRKLNIVITGDSAGASVAANVVFKIIEHNLNPANRLAVLPSPIALVFSYAALDFNFTSWMTPDNLRVLQTEERDGSFPGLKELAAQKDHLKHVSPLSMVGDKRPGVPRRKPLRRQSSWKDTIRGLTSGGEKSGGEKSGDDATASGPRKRRSSSALKTPRSRRSTFLEPRHRPNSLDGEGDVPTDQEDEDENEQDYAKYREEDRPIQARVRYVYPESTSGNGSAKGGIAIPRSKSAVVKQQHELSVAVEEANTRATEQFGGKGKQKEPIGTRLTMTSRTGYFQDRVITPSMMRAMAILYIGPHRNPDFATDYHLSPILAPAHILAQFPPILMQCGEKDPLVDDTVIFAGRVREAKRARKVELDLAISGKSARFGESLRMSSNANAEAPVDIAALKRERDRLYRQSEEDWVQLVIWSEWSHGYLQMSALMVEAKAVIEELAEWIDGAFERYTVRAPPSLPLSHRRESRRDSPARKPIPHDNFSASETDETDDSGITFVPRRRTSPPESLNGSLRTPTNLSPTETAATSPDEGPVGHAKVGSTTSEADAKPKPGGGQAISETELMRRRRLLDAHIFE</sequence>
<feature type="region of interest" description="Disordered" evidence="1">
    <location>
        <begin position="375"/>
        <end position="484"/>
    </location>
</feature>
<feature type="domain" description="Alpha/beta hydrolase fold-3" evidence="2">
    <location>
        <begin position="557"/>
        <end position="639"/>
    </location>
</feature>
<gene>
    <name evidence="3" type="ORF">DFH08DRAFT_869606</name>
</gene>
<dbReference type="GO" id="GO:0005829">
    <property type="term" value="C:cytosol"/>
    <property type="evidence" value="ECO:0007669"/>
    <property type="project" value="TreeGrafter"/>
</dbReference>
<reference evidence="3" key="1">
    <citation type="submission" date="2023-03" db="EMBL/GenBank/DDBJ databases">
        <title>Massive genome expansion in bonnet fungi (Mycena s.s.) driven by repeated elements and novel gene families across ecological guilds.</title>
        <authorList>
            <consortium name="Lawrence Berkeley National Laboratory"/>
            <person name="Harder C.B."/>
            <person name="Miyauchi S."/>
            <person name="Viragh M."/>
            <person name="Kuo A."/>
            <person name="Thoen E."/>
            <person name="Andreopoulos B."/>
            <person name="Lu D."/>
            <person name="Skrede I."/>
            <person name="Drula E."/>
            <person name="Henrissat B."/>
            <person name="Morin E."/>
            <person name="Kohler A."/>
            <person name="Barry K."/>
            <person name="LaButti K."/>
            <person name="Morin E."/>
            <person name="Salamov A."/>
            <person name="Lipzen A."/>
            <person name="Mereny Z."/>
            <person name="Hegedus B."/>
            <person name="Baldrian P."/>
            <person name="Stursova M."/>
            <person name="Weitz H."/>
            <person name="Taylor A."/>
            <person name="Grigoriev I.V."/>
            <person name="Nagy L.G."/>
            <person name="Martin F."/>
            <person name="Kauserud H."/>
        </authorList>
    </citation>
    <scope>NUCLEOTIDE SEQUENCE</scope>
    <source>
        <strain evidence="3">CBHHK002</strain>
    </source>
</reference>
<dbReference type="GO" id="GO:0004771">
    <property type="term" value="F:sterol ester esterase activity"/>
    <property type="evidence" value="ECO:0007669"/>
    <property type="project" value="TreeGrafter"/>
</dbReference>
<evidence type="ECO:0000313" key="4">
    <source>
        <dbReference type="Proteomes" id="UP001218218"/>
    </source>
</evidence>
<dbReference type="AlphaFoldDB" id="A0AAD7A008"/>
<feature type="compositionally biased region" description="Basic and acidic residues" evidence="1">
    <location>
        <begin position="475"/>
        <end position="484"/>
    </location>
</feature>
<dbReference type="SUPFAM" id="SSF53474">
    <property type="entry name" value="alpha/beta-Hydrolases"/>
    <property type="match status" value="1"/>
</dbReference>
<accession>A0AAD7A008</accession>
<feature type="region of interest" description="Disordered" evidence="1">
    <location>
        <begin position="737"/>
        <end position="841"/>
    </location>
</feature>
<dbReference type="Proteomes" id="UP001218218">
    <property type="component" value="Unassembled WGS sequence"/>
</dbReference>
<evidence type="ECO:0000259" key="2">
    <source>
        <dbReference type="Pfam" id="PF07859"/>
    </source>
</evidence>
<dbReference type="PANTHER" id="PTHR23025:SF3">
    <property type="entry name" value="HORMONE-SENSITIVE LIPASE"/>
    <property type="match status" value="1"/>
</dbReference>